<dbReference type="AlphaFoldDB" id="A0AAD8PDR2"/>
<feature type="domain" description="PPPDE" evidence="4">
    <location>
        <begin position="18"/>
        <end position="161"/>
    </location>
</feature>
<dbReference type="GO" id="GO:0006508">
    <property type="term" value="P:proteolysis"/>
    <property type="evidence" value="ECO:0007669"/>
    <property type="project" value="UniProtKB-KW"/>
</dbReference>
<evidence type="ECO:0000313" key="6">
    <source>
        <dbReference type="Proteomes" id="UP001230268"/>
    </source>
</evidence>
<dbReference type="PROSITE" id="PS51858">
    <property type="entry name" value="PPPDE"/>
    <property type="match status" value="1"/>
</dbReference>
<dbReference type="GO" id="GO:0070646">
    <property type="term" value="P:protein modification by small protein removal"/>
    <property type="evidence" value="ECO:0007669"/>
    <property type="project" value="TreeGrafter"/>
</dbReference>
<accession>A0AAD8PDR2</accession>
<keyword evidence="3" id="KW-0378">Hydrolase</keyword>
<comment type="caution">
    <text evidence="5">The sequence shown here is derived from an EMBL/GenBank/DDBJ whole genome shotgun (WGS) entry which is preliminary data.</text>
</comment>
<sequence>MSTPATSAMEEREENTNTPVYLKVYDLSHGLVSDISLPLLGFHLEGIWHTSVAIYGNEYLFGSGIVYEAEEICQRHTNAPLVEKKLLGHTNITKDVFHEYIDSLKHQFSPESYDLLKWNCNNFTNVAAEFLTGSGIPEKYLTIVDKIAQSPNGRMVLSMVENSRRQDPNSFVVPGQRQ</sequence>
<comment type="similarity">
    <text evidence="1">Belongs to the DeSI family.</text>
</comment>
<organism evidence="5 6">
    <name type="scientific">Babesia gibsoni</name>
    <dbReference type="NCBI Taxonomy" id="33632"/>
    <lineage>
        <taxon>Eukaryota</taxon>
        <taxon>Sar</taxon>
        <taxon>Alveolata</taxon>
        <taxon>Apicomplexa</taxon>
        <taxon>Aconoidasida</taxon>
        <taxon>Piroplasmida</taxon>
        <taxon>Babesiidae</taxon>
        <taxon>Babesia</taxon>
    </lineage>
</organism>
<dbReference type="PANTHER" id="PTHR12378:SF7">
    <property type="entry name" value="DESUMOYLATING ISOPEPTIDASE 1"/>
    <property type="match status" value="1"/>
</dbReference>
<evidence type="ECO:0000256" key="1">
    <source>
        <dbReference type="ARBA" id="ARBA00008140"/>
    </source>
</evidence>
<dbReference type="PANTHER" id="PTHR12378">
    <property type="entry name" value="DESUMOYLATING ISOPEPTIDASE"/>
    <property type="match status" value="1"/>
</dbReference>
<reference evidence="5" key="1">
    <citation type="submission" date="2023-08" db="EMBL/GenBank/DDBJ databases">
        <title>Draft sequence of the Babesia gibsoni genome.</title>
        <authorList>
            <person name="Yamagishi J.Y."/>
            <person name="Xuan X.X."/>
        </authorList>
    </citation>
    <scope>NUCLEOTIDE SEQUENCE</scope>
    <source>
        <strain evidence="5">Azabu</strain>
    </source>
</reference>
<dbReference type="Proteomes" id="UP001230268">
    <property type="component" value="Unassembled WGS sequence"/>
</dbReference>
<dbReference type="Pfam" id="PF05903">
    <property type="entry name" value="Peptidase_C97"/>
    <property type="match status" value="1"/>
</dbReference>
<evidence type="ECO:0000256" key="3">
    <source>
        <dbReference type="ARBA" id="ARBA00022801"/>
    </source>
</evidence>
<protein>
    <submittedName>
        <fullName evidence="5">PPPDE peptidase domain superfamily protein</fullName>
    </submittedName>
</protein>
<gene>
    <name evidence="5" type="ORF">BgAZ_301250</name>
</gene>
<dbReference type="InterPro" id="IPR008580">
    <property type="entry name" value="PPPDE_dom"/>
</dbReference>
<evidence type="ECO:0000256" key="2">
    <source>
        <dbReference type="ARBA" id="ARBA00022670"/>
    </source>
</evidence>
<evidence type="ECO:0000313" key="5">
    <source>
        <dbReference type="EMBL" id="KAK1442607.1"/>
    </source>
</evidence>
<name>A0AAD8PDR2_BABGI</name>
<dbReference type="Gene3D" id="3.90.1720.30">
    <property type="entry name" value="PPPDE domains"/>
    <property type="match status" value="1"/>
</dbReference>
<evidence type="ECO:0000259" key="4">
    <source>
        <dbReference type="PROSITE" id="PS51858"/>
    </source>
</evidence>
<dbReference type="EMBL" id="JAVEPI010000003">
    <property type="protein sequence ID" value="KAK1442607.1"/>
    <property type="molecule type" value="Genomic_DNA"/>
</dbReference>
<proteinExistence type="inferred from homology"/>
<keyword evidence="2" id="KW-0645">Protease</keyword>
<dbReference type="InterPro" id="IPR042266">
    <property type="entry name" value="PPPDE_sf"/>
</dbReference>
<dbReference type="SMART" id="SM01179">
    <property type="entry name" value="DUF862"/>
    <property type="match status" value="1"/>
</dbReference>
<keyword evidence="6" id="KW-1185">Reference proteome</keyword>
<dbReference type="GO" id="GO:0008233">
    <property type="term" value="F:peptidase activity"/>
    <property type="evidence" value="ECO:0007669"/>
    <property type="project" value="UniProtKB-KW"/>
</dbReference>